<keyword evidence="3" id="KW-0697">Rotamase</keyword>
<accession>A0A914WMK1</accession>
<feature type="compositionally biased region" description="Polar residues" evidence="5">
    <location>
        <begin position="297"/>
        <end position="308"/>
    </location>
</feature>
<feature type="compositionally biased region" description="Basic and acidic residues" evidence="5">
    <location>
        <begin position="231"/>
        <end position="243"/>
    </location>
</feature>
<comment type="catalytic activity">
    <reaction evidence="1">
        <text>[protein]-peptidylproline (omega=180) = [protein]-peptidylproline (omega=0)</text>
        <dbReference type="Rhea" id="RHEA:16237"/>
        <dbReference type="Rhea" id="RHEA-COMP:10747"/>
        <dbReference type="Rhea" id="RHEA-COMP:10748"/>
        <dbReference type="ChEBI" id="CHEBI:83833"/>
        <dbReference type="ChEBI" id="CHEBI:83834"/>
        <dbReference type="EC" id="5.2.1.8"/>
    </reaction>
</comment>
<dbReference type="PRINTS" id="PR00153">
    <property type="entry name" value="CSAPPISMRASE"/>
</dbReference>
<dbReference type="Proteomes" id="UP000887566">
    <property type="component" value="Unplaced"/>
</dbReference>
<feature type="region of interest" description="Disordered" evidence="5">
    <location>
        <begin position="179"/>
        <end position="543"/>
    </location>
</feature>
<dbReference type="AlphaFoldDB" id="A0A914WMK1"/>
<dbReference type="PANTHER" id="PTHR11071:SF565">
    <property type="entry name" value="MOCA-CYP, ISOFORM A"/>
    <property type="match status" value="1"/>
</dbReference>
<sequence length="543" mass="61496">MTKKERPRCFFDVTIDGKLAGRVVFELFSDRCPKTVDNFRSLCTGEKGKSANSGKPLHFKGSLFHRVVKGFMVQGGDFTAGNGTGGESIFGGTFDDENLILKHDQPFLLSMANRGPNTNGSQFFITTQKTPHLDGIHVVFGKVVAGQNVVTEIEQQKTDSKSRPIADVVINNCGELVLKKKKRRRSSDSSSSSSSSAESDEDEREKTKKDDTEEADASSEQKANEPISSVKPEDVPKDPENQHRFLMRRSRSPPGKERPPGAAGGRDRRQENRPSRVIYSRSGHKIRGRGALRYRTPSPSDSDRSGSVTPPHWRREQARLQTLSERRKQRDQKELATTGAASSGDENEKEKSTKNKKDTTTRATTGDRGDRRRSRSPRRRDDRDRSGGRRREDDVRRGGRDDRDRRGGRDDRRGGVRRSRSRDRSPADRRRRFRESPQPRTEQRRFREERRRSEDREEKKKDDEKSKKSEKNGKASDDVEIIESAEATAEAPTVDAGDDEEKGADDSPRSDDRDDRSRDDEDRKSAERSRSASEDDDDDDDDE</sequence>
<evidence type="ECO:0000256" key="1">
    <source>
        <dbReference type="ARBA" id="ARBA00000971"/>
    </source>
</evidence>
<dbReference type="InterPro" id="IPR029000">
    <property type="entry name" value="Cyclophilin-like_dom_sf"/>
</dbReference>
<feature type="compositionally biased region" description="Basic and acidic residues" evidence="5">
    <location>
        <begin position="313"/>
        <end position="334"/>
    </location>
</feature>
<feature type="compositionally biased region" description="Basic and acidic residues" evidence="5">
    <location>
        <begin position="346"/>
        <end position="370"/>
    </location>
</feature>
<evidence type="ECO:0000259" key="6">
    <source>
        <dbReference type="PROSITE" id="PS50072"/>
    </source>
</evidence>
<dbReference type="SUPFAM" id="SSF50891">
    <property type="entry name" value="Cyclophilin-like"/>
    <property type="match status" value="1"/>
</dbReference>
<dbReference type="GO" id="GO:0005739">
    <property type="term" value="C:mitochondrion"/>
    <property type="evidence" value="ECO:0007669"/>
    <property type="project" value="TreeGrafter"/>
</dbReference>
<organism evidence="7 8">
    <name type="scientific">Plectus sambesii</name>
    <dbReference type="NCBI Taxonomy" id="2011161"/>
    <lineage>
        <taxon>Eukaryota</taxon>
        <taxon>Metazoa</taxon>
        <taxon>Ecdysozoa</taxon>
        <taxon>Nematoda</taxon>
        <taxon>Chromadorea</taxon>
        <taxon>Plectida</taxon>
        <taxon>Plectina</taxon>
        <taxon>Plectoidea</taxon>
        <taxon>Plectidae</taxon>
        <taxon>Plectus</taxon>
    </lineage>
</organism>
<dbReference type="PROSITE" id="PS00170">
    <property type="entry name" value="CSA_PPIASE_1"/>
    <property type="match status" value="1"/>
</dbReference>
<feature type="compositionally biased region" description="Basic residues" evidence="5">
    <location>
        <begin position="282"/>
        <end position="292"/>
    </location>
</feature>
<feature type="compositionally biased region" description="Low complexity" evidence="5">
    <location>
        <begin position="188"/>
        <end position="197"/>
    </location>
</feature>
<evidence type="ECO:0000256" key="3">
    <source>
        <dbReference type="ARBA" id="ARBA00023110"/>
    </source>
</evidence>
<dbReference type="EC" id="5.2.1.8" evidence="2"/>
<feature type="compositionally biased region" description="Acidic residues" evidence="5">
    <location>
        <begin position="534"/>
        <end position="543"/>
    </location>
</feature>
<feature type="domain" description="PPIase cyclophilin-type" evidence="6">
    <location>
        <begin position="10"/>
        <end position="175"/>
    </location>
</feature>
<feature type="compositionally biased region" description="Basic and acidic residues" evidence="5">
    <location>
        <begin position="379"/>
        <end position="414"/>
    </location>
</feature>
<dbReference type="WBParaSite" id="PSAMB.scaffold473size50062.g6090.t1">
    <property type="protein sequence ID" value="PSAMB.scaffold473size50062.g6090.t1"/>
    <property type="gene ID" value="PSAMB.scaffold473size50062.g6090"/>
</dbReference>
<evidence type="ECO:0000313" key="8">
    <source>
        <dbReference type="WBParaSite" id="PSAMB.scaffold473size50062.g6090.t1"/>
    </source>
</evidence>
<proteinExistence type="predicted"/>
<protein>
    <recommendedName>
        <fullName evidence="2">peptidylprolyl isomerase</fullName>
        <ecNumber evidence="2">5.2.1.8</ecNumber>
    </recommendedName>
</protein>
<dbReference type="GO" id="GO:0003755">
    <property type="term" value="F:peptidyl-prolyl cis-trans isomerase activity"/>
    <property type="evidence" value="ECO:0007669"/>
    <property type="project" value="UniProtKB-KW"/>
</dbReference>
<feature type="compositionally biased region" description="Basic and acidic residues" evidence="5">
    <location>
        <begin position="422"/>
        <end position="477"/>
    </location>
</feature>
<dbReference type="InterPro" id="IPR002130">
    <property type="entry name" value="Cyclophilin-type_PPIase_dom"/>
</dbReference>
<dbReference type="CDD" id="cd01926">
    <property type="entry name" value="cyclophilin_ABH_like"/>
    <property type="match status" value="1"/>
</dbReference>
<evidence type="ECO:0000256" key="4">
    <source>
        <dbReference type="ARBA" id="ARBA00023235"/>
    </source>
</evidence>
<dbReference type="PROSITE" id="PS50072">
    <property type="entry name" value="CSA_PPIASE_2"/>
    <property type="match status" value="1"/>
</dbReference>
<dbReference type="FunFam" id="2.40.100.10:FF:000005">
    <property type="entry name" value="Peptidyl-prolyl cis-trans isomerase G"/>
    <property type="match status" value="1"/>
</dbReference>
<feature type="compositionally biased region" description="Basic and acidic residues" evidence="5">
    <location>
        <begin position="504"/>
        <end position="533"/>
    </location>
</feature>
<reference evidence="8" key="1">
    <citation type="submission" date="2022-11" db="UniProtKB">
        <authorList>
            <consortium name="WormBaseParasite"/>
        </authorList>
    </citation>
    <scope>IDENTIFICATION</scope>
</reference>
<keyword evidence="4" id="KW-0413">Isomerase</keyword>
<evidence type="ECO:0000256" key="5">
    <source>
        <dbReference type="SAM" id="MobiDB-lite"/>
    </source>
</evidence>
<evidence type="ECO:0000313" key="7">
    <source>
        <dbReference type="Proteomes" id="UP000887566"/>
    </source>
</evidence>
<feature type="compositionally biased region" description="Basic and acidic residues" evidence="5">
    <location>
        <begin position="254"/>
        <end position="274"/>
    </location>
</feature>
<evidence type="ECO:0000256" key="2">
    <source>
        <dbReference type="ARBA" id="ARBA00013194"/>
    </source>
</evidence>
<dbReference type="Gene3D" id="2.40.100.10">
    <property type="entry name" value="Cyclophilin-like"/>
    <property type="match status" value="1"/>
</dbReference>
<dbReference type="Pfam" id="PF00160">
    <property type="entry name" value="Pro_isomerase"/>
    <property type="match status" value="1"/>
</dbReference>
<dbReference type="GO" id="GO:0006457">
    <property type="term" value="P:protein folding"/>
    <property type="evidence" value="ECO:0007669"/>
    <property type="project" value="InterPro"/>
</dbReference>
<dbReference type="GO" id="GO:0016018">
    <property type="term" value="F:cyclosporin A binding"/>
    <property type="evidence" value="ECO:0007669"/>
    <property type="project" value="TreeGrafter"/>
</dbReference>
<dbReference type="PANTHER" id="PTHR11071">
    <property type="entry name" value="PEPTIDYL-PROLYL CIS-TRANS ISOMERASE"/>
    <property type="match status" value="1"/>
</dbReference>
<dbReference type="InterPro" id="IPR020892">
    <property type="entry name" value="Cyclophilin-type_PPIase_CS"/>
</dbReference>
<keyword evidence="7" id="KW-1185">Reference proteome</keyword>
<name>A0A914WMK1_9BILA</name>